<organism evidence="13 14">
    <name type="scientific">Fundidesulfovibrio magnetotacticus</name>
    <dbReference type="NCBI Taxonomy" id="2730080"/>
    <lineage>
        <taxon>Bacteria</taxon>
        <taxon>Pseudomonadati</taxon>
        <taxon>Thermodesulfobacteriota</taxon>
        <taxon>Desulfovibrionia</taxon>
        <taxon>Desulfovibrionales</taxon>
        <taxon>Desulfovibrionaceae</taxon>
        <taxon>Fundidesulfovibrio</taxon>
    </lineage>
</organism>
<keyword evidence="4 9" id="KW-0067">ATP-binding</keyword>
<feature type="region of interest" description="Disordered" evidence="10">
    <location>
        <begin position="867"/>
        <end position="889"/>
    </location>
</feature>
<dbReference type="RefSeq" id="WP_173084275.1">
    <property type="nucleotide sequence ID" value="NZ_BLTE01000009.1"/>
</dbReference>
<feature type="domain" description="UvrD-like helicase ATP-binding" evidence="11">
    <location>
        <begin position="1"/>
        <end position="452"/>
    </location>
</feature>
<comment type="catalytic activity">
    <reaction evidence="6">
        <text>Couples ATP hydrolysis with the unwinding of duplex DNA by translocating in the 3'-5' direction.</text>
        <dbReference type="EC" id="5.6.2.4"/>
    </reaction>
</comment>
<dbReference type="GO" id="GO:0005524">
    <property type="term" value="F:ATP binding"/>
    <property type="evidence" value="ECO:0007669"/>
    <property type="project" value="UniProtKB-UniRule"/>
</dbReference>
<comment type="catalytic activity">
    <reaction evidence="8">
        <text>ATP + H2O = ADP + phosphate + H(+)</text>
        <dbReference type="Rhea" id="RHEA:13065"/>
        <dbReference type="ChEBI" id="CHEBI:15377"/>
        <dbReference type="ChEBI" id="CHEBI:15378"/>
        <dbReference type="ChEBI" id="CHEBI:30616"/>
        <dbReference type="ChEBI" id="CHEBI:43474"/>
        <dbReference type="ChEBI" id="CHEBI:456216"/>
        <dbReference type="EC" id="5.6.2.4"/>
    </reaction>
</comment>
<evidence type="ECO:0000256" key="10">
    <source>
        <dbReference type="SAM" id="MobiDB-lite"/>
    </source>
</evidence>
<comment type="caution">
    <text evidence="13">The sequence shown here is derived from an EMBL/GenBank/DDBJ whole genome shotgun (WGS) entry which is preliminary data.</text>
</comment>
<keyword evidence="1 9" id="KW-0547">Nucleotide-binding</keyword>
<dbReference type="InterPro" id="IPR014016">
    <property type="entry name" value="UvrD-like_ATP-bd"/>
</dbReference>
<protein>
    <recommendedName>
        <fullName evidence="7">DNA 3'-5' helicase</fullName>
        <ecNumber evidence="7">5.6.2.4</ecNumber>
    </recommendedName>
</protein>
<feature type="domain" description="UvrD-like helicase C-terminal" evidence="12">
    <location>
        <begin position="486"/>
        <end position="750"/>
    </location>
</feature>
<evidence type="ECO:0000256" key="8">
    <source>
        <dbReference type="ARBA" id="ARBA00048988"/>
    </source>
</evidence>
<dbReference type="EC" id="5.6.2.4" evidence="7"/>
<evidence type="ECO:0000256" key="4">
    <source>
        <dbReference type="ARBA" id="ARBA00022840"/>
    </source>
</evidence>
<evidence type="ECO:0000259" key="11">
    <source>
        <dbReference type="PROSITE" id="PS51198"/>
    </source>
</evidence>
<evidence type="ECO:0000256" key="6">
    <source>
        <dbReference type="ARBA" id="ARBA00034617"/>
    </source>
</evidence>
<dbReference type="Pfam" id="PF13361">
    <property type="entry name" value="UvrD_C"/>
    <property type="match status" value="1"/>
</dbReference>
<dbReference type="GO" id="GO:0003677">
    <property type="term" value="F:DNA binding"/>
    <property type="evidence" value="ECO:0007669"/>
    <property type="project" value="InterPro"/>
</dbReference>
<evidence type="ECO:0000313" key="13">
    <source>
        <dbReference type="EMBL" id="GFK94317.1"/>
    </source>
</evidence>
<dbReference type="EMBL" id="BLTE01000009">
    <property type="protein sequence ID" value="GFK94317.1"/>
    <property type="molecule type" value="Genomic_DNA"/>
</dbReference>
<dbReference type="GO" id="GO:0043138">
    <property type="term" value="F:3'-5' DNA helicase activity"/>
    <property type="evidence" value="ECO:0007669"/>
    <property type="project" value="UniProtKB-EC"/>
</dbReference>
<dbReference type="PANTHER" id="PTHR11070">
    <property type="entry name" value="UVRD / RECB / PCRA DNA HELICASE FAMILY MEMBER"/>
    <property type="match status" value="1"/>
</dbReference>
<keyword evidence="3 9" id="KW-0347">Helicase</keyword>
<dbReference type="GO" id="GO:0005829">
    <property type="term" value="C:cytosol"/>
    <property type="evidence" value="ECO:0007669"/>
    <property type="project" value="TreeGrafter"/>
</dbReference>
<dbReference type="GO" id="GO:0000725">
    <property type="term" value="P:recombinational repair"/>
    <property type="evidence" value="ECO:0007669"/>
    <property type="project" value="TreeGrafter"/>
</dbReference>
<evidence type="ECO:0000313" key="14">
    <source>
        <dbReference type="Proteomes" id="UP000494245"/>
    </source>
</evidence>
<keyword evidence="2 9" id="KW-0378">Hydrolase</keyword>
<dbReference type="InterPro" id="IPR000212">
    <property type="entry name" value="DNA_helicase_UvrD/REP"/>
</dbReference>
<evidence type="ECO:0000256" key="9">
    <source>
        <dbReference type="PROSITE-ProRule" id="PRU00560"/>
    </source>
</evidence>
<proteinExistence type="predicted"/>
<dbReference type="InterPro" id="IPR027417">
    <property type="entry name" value="P-loop_NTPase"/>
</dbReference>
<evidence type="ECO:0000256" key="1">
    <source>
        <dbReference type="ARBA" id="ARBA00022741"/>
    </source>
</evidence>
<keyword evidence="5" id="KW-0413">Isomerase</keyword>
<accession>A0A6V8LXE0</accession>
<dbReference type="AlphaFoldDB" id="A0A6V8LXE0"/>
<dbReference type="InterPro" id="IPR014017">
    <property type="entry name" value="DNA_helicase_UvrD-like_C"/>
</dbReference>
<gene>
    <name evidence="13" type="primary">addA</name>
    <name evidence="13" type="ORF">NNJEOMEG_02160</name>
</gene>
<evidence type="ECO:0000256" key="3">
    <source>
        <dbReference type="ARBA" id="ARBA00022806"/>
    </source>
</evidence>
<dbReference type="Pfam" id="PF00580">
    <property type="entry name" value="UvrD-helicase"/>
    <property type="match status" value="1"/>
</dbReference>
<dbReference type="Gene3D" id="3.40.50.300">
    <property type="entry name" value="P-loop containing nucleotide triphosphate hydrolases"/>
    <property type="match status" value="4"/>
</dbReference>
<evidence type="ECO:0000256" key="7">
    <source>
        <dbReference type="ARBA" id="ARBA00034808"/>
    </source>
</evidence>
<keyword evidence="14" id="KW-1185">Reference proteome</keyword>
<dbReference type="SUPFAM" id="SSF52540">
    <property type="entry name" value="P-loop containing nucleoside triphosphate hydrolases"/>
    <property type="match status" value="1"/>
</dbReference>
<evidence type="ECO:0000259" key="12">
    <source>
        <dbReference type="PROSITE" id="PS51217"/>
    </source>
</evidence>
<evidence type="ECO:0000256" key="5">
    <source>
        <dbReference type="ARBA" id="ARBA00023235"/>
    </source>
</evidence>
<reference evidence="13 14" key="2">
    <citation type="submission" date="2020-05" db="EMBL/GenBank/DDBJ databases">
        <title>Draft genome sequence of Desulfovibrio sp. strainFSS-1.</title>
        <authorList>
            <person name="Shimoshige H."/>
            <person name="Kobayashi H."/>
            <person name="Maekawa T."/>
        </authorList>
    </citation>
    <scope>NUCLEOTIDE SEQUENCE [LARGE SCALE GENOMIC DNA]</scope>
    <source>
        <strain evidence="13 14">SIID29052-01</strain>
    </source>
</reference>
<sequence length="1061" mass="115995">MPDAMIEQLHASAGSGKTYRLTRRFLALLMASGTPGPACGAQPDQAYGPEAIQAITFTNRAAAEMRQRVLGALKALALGQPDPEFQRPEDRRKALALLERLLRHYQTLDIRTIDSLLGRLARLFALELGLPPDFETSLDQDAVFDDLFDALTAGSAELSPQARTLMEAMADSLAESGSSSGFWLTGAVRERLRGVFAHLVEHGPAPAWDARAARGEADALRDDVIRKARDLRLALEAAGAKPASNFAKYLDSLENLPSLGAMPESAYSLKDSIEDCLLAASKRLVTPEMEQRFAELKHRCRAARERGALLALALAWKPFLDFGNLLLEAFEAYRGDKGVALLSQLPAGVAALLAEAGGVPEAWCRLGSRLHHMLIDEFQDTSRGQWSVLAQLAGECLSKGGSLFYVGDVKQAIYGWRGGEAGLFEAAARDPALTAMVPEPRRETLGRNWRSAPEIVSFNNRVFSALAAEEPGRLTALTLLPEATEPEREALRLQLAQAFADCAQDTPPGREGARGLVRVRFLPGETSGEHEEAVREAFQDLVVRDLLARRDPSDVAVLTRTNGEAAKAAQWLVDLDVPVVTENSLRLAEHPVVRGAVSFLAFLDYPPDNMALWGFLSCRELFCRSQGQDPRALADWLAAQAMGPLYRRFRTDFPDAWKRLVEPFLKGAGPAGPYDLVWELFEACKVFEAYPEDEVFLRRFLELVHNAETQGLGSLSSFLEFWREHGGEEKIPQPEDARAVRVLTIHKAKGLEFPVAVAPFHLFPPARTGRMARIDLNGTPVTVPLRKELGEACRLQTAKDLLEQMNLLYVAWTRPVEELHVFLPAAGKLENRHPLAKAARLLLQAAGHPGGEDVVLGVTPPSQALLVPSPAPAPHAQDHPAPPEPLAAGTPLDWLPGLKISRGELGDPADRLRLTERARGVALHKALELHRPGEPARGAVERALALSGLDDPEAARDLAEGLEWLLAQEVFAPCLHLGLREAELLDADGRVHRPDLLAFTPARTLVVDYKTGREDPAHHEQLRRYLDLAQALPQGEGRPALGILAYVDLRVLREVLPGGAS</sequence>
<dbReference type="Proteomes" id="UP000494245">
    <property type="component" value="Unassembled WGS sequence"/>
</dbReference>
<dbReference type="PANTHER" id="PTHR11070:SF67">
    <property type="entry name" value="DNA 3'-5' HELICASE"/>
    <property type="match status" value="1"/>
</dbReference>
<dbReference type="PROSITE" id="PS51198">
    <property type="entry name" value="UVRD_HELICASE_ATP_BIND"/>
    <property type="match status" value="1"/>
</dbReference>
<name>A0A6V8LXE0_9BACT</name>
<reference evidence="13 14" key="1">
    <citation type="submission" date="2020-04" db="EMBL/GenBank/DDBJ databases">
        <authorList>
            <consortium name="Desulfovibrio sp. FSS-1 genome sequencing consortium"/>
            <person name="Shimoshige H."/>
            <person name="Kobayashi H."/>
            <person name="Maekawa T."/>
        </authorList>
    </citation>
    <scope>NUCLEOTIDE SEQUENCE [LARGE SCALE GENOMIC DNA]</scope>
    <source>
        <strain evidence="13 14">SIID29052-01</strain>
    </source>
</reference>
<dbReference type="GO" id="GO:0016787">
    <property type="term" value="F:hydrolase activity"/>
    <property type="evidence" value="ECO:0007669"/>
    <property type="project" value="UniProtKB-UniRule"/>
</dbReference>
<dbReference type="PROSITE" id="PS51217">
    <property type="entry name" value="UVRD_HELICASE_CTER"/>
    <property type="match status" value="1"/>
</dbReference>
<feature type="binding site" evidence="9">
    <location>
        <begin position="11"/>
        <end position="18"/>
    </location>
    <ligand>
        <name>ATP</name>
        <dbReference type="ChEBI" id="CHEBI:30616"/>
    </ligand>
</feature>
<evidence type="ECO:0000256" key="2">
    <source>
        <dbReference type="ARBA" id="ARBA00022801"/>
    </source>
</evidence>